<evidence type="ECO:0000313" key="4">
    <source>
        <dbReference type="Proteomes" id="UP000287651"/>
    </source>
</evidence>
<dbReference type="EMBL" id="AMZH03004924">
    <property type="protein sequence ID" value="RRT67751.1"/>
    <property type="molecule type" value="Genomic_DNA"/>
</dbReference>
<dbReference type="Proteomes" id="UP000287651">
    <property type="component" value="Unassembled WGS sequence"/>
</dbReference>
<feature type="region of interest" description="Disordered" evidence="2">
    <location>
        <begin position="116"/>
        <end position="139"/>
    </location>
</feature>
<reference evidence="3 4" key="1">
    <citation type="journal article" date="2014" name="Agronomy (Basel)">
        <title>A Draft Genome Sequence for Ensete ventricosum, the Drought-Tolerant Tree Against Hunger.</title>
        <authorList>
            <person name="Harrison J."/>
            <person name="Moore K.A."/>
            <person name="Paszkiewicz K."/>
            <person name="Jones T."/>
            <person name="Grant M."/>
            <person name="Ambacheew D."/>
            <person name="Muzemil S."/>
            <person name="Studholme D.J."/>
        </authorList>
    </citation>
    <scope>NUCLEOTIDE SEQUENCE [LARGE SCALE GENOMIC DNA]</scope>
</reference>
<sequence>MGVSNVTPPTFKLVSRPPSGGSQYVFFETESEREVVVYGESAGAEVRCEGVVCHAALVAHGGGSPTRRPVDSTSDTNVAVGLTWVQTQVRMASSPSFTIFSFSFVPSSLVPLPRVEECRPSGSSGNQSSPPSSSSGVMTQVDAKALQALEAMKLFHNFDSIVNLESLASIGKRYSISNEYKEIQRLKDGGDPNALGADEQQAIEAQSLADHLKVELEETTRQWESLKKELSKTQDTVSNLHDQLVEA</sequence>
<gene>
    <name evidence="3" type="ORF">B296_00028005</name>
</gene>
<name>A0A426ZUV1_ENSVE</name>
<dbReference type="AlphaFoldDB" id="A0A426ZUV1"/>
<keyword evidence="1" id="KW-0175">Coiled coil</keyword>
<protein>
    <submittedName>
        <fullName evidence="3">Uncharacterized protein</fullName>
    </submittedName>
</protein>
<comment type="caution">
    <text evidence="3">The sequence shown here is derived from an EMBL/GenBank/DDBJ whole genome shotgun (WGS) entry which is preliminary data.</text>
</comment>
<evidence type="ECO:0000256" key="1">
    <source>
        <dbReference type="SAM" id="Coils"/>
    </source>
</evidence>
<feature type="coiled-coil region" evidence="1">
    <location>
        <begin position="202"/>
        <end position="236"/>
    </location>
</feature>
<organism evidence="3 4">
    <name type="scientific">Ensete ventricosum</name>
    <name type="common">Abyssinian banana</name>
    <name type="synonym">Musa ensete</name>
    <dbReference type="NCBI Taxonomy" id="4639"/>
    <lineage>
        <taxon>Eukaryota</taxon>
        <taxon>Viridiplantae</taxon>
        <taxon>Streptophyta</taxon>
        <taxon>Embryophyta</taxon>
        <taxon>Tracheophyta</taxon>
        <taxon>Spermatophyta</taxon>
        <taxon>Magnoliopsida</taxon>
        <taxon>Liliopsida</taxon>
        <taxon>Zingiberales</taxon>
        <taxon>Musaceae</taxon>
        <taxon>Ensete</taxon>
    </lineage>
</organism>
<feature type="compositionally biased region" description="Low complexity" evidence="2">
    <location>
        <begin position="120"/>
        <end position="136"/>
    </location>
</feature>
<evidence type="ECO:0000256" key="2">
    <source>
        <dbReference type="SAM" id="MobiDB-lite"/>
    </source>
</evidence>
<accession>A0A426ZUV1</accession>
<evidence type="ECO:0000313" key="3">
    <source>
        <dbReference type="EMBL" id="RRT67751.1"/>
    </source>
</evidence>
<proteinExistence type="predicted"/>